<evidence type="ECO:0000313" key="1">
    <source>
        <dbReference type="EMBL" id="MEC4718303.1"/>
    </source>
</evidence>
<organism evidence="1 2">
    <name type="scientific">Noviherbaspirillum album</name>
    <dbReference type="NCBI Taxonomy" id="3080276"/>
    <lineage>
        <taxon>Bacteria</taxon>
        <taxon>Pseudomonadati</taxon>
        <taxon>Pseudomonadota</taxon>
        <taxon>Betaproteobacteria</taxon>
        <taxon>Burkholderiales</taxon>
        <taxon>Oxalobacteraceae</taxon>
        <taxon>Noviherbaspirillum</taxon>
    </lineage>
</organism>
<reference evidence="1 2" key="1">
    <citation type="submission" date="2023-10" db="EMBL/GenBank/DDBJ databases">
        <title>Noviherbaspirillum sp. CPCC 100848 genome assembly.</title>
        <authorList>
            <person name="Li X.Y."/>
            <person name="Fang X.M."/>
        </authorList>
    </citation>
    <scope>NUCLEOTIDE SEQUENCE [LARGE SCALE GENOMIC DNA]</scope>
    <source>
        <strain evidence="1 2">CPCC 100848</strain>
    </source>
</reference>
<gene>
    <name evidence="1" type="ORF">RY831_04025</name>
</gene>
<dbReference type="Proteomes" id="UP001352263">
    <property type="component" value="Unassembled WGS sequence"/>
</dbReference>
<evidence type="ECO:0000313" key="2">
    <source>
        <dbReference type="Proteomes" id="UP001352263"/>
    </source>
</evidence>
<keyword evidence="2" id="KW-1185">Reference proteome</keyword>
<dbReference type="EMBL" id="JAWIIV010000002">
    <property type="protein sequence ID" value="MEC4718303.1"/>
    <property type="molecule type" value="Genomic_DNA"/>
</dbReference>
<proteinExistence type="predicted"/>
<comment type="caution">
    <text evidence="1">The sequence shown here is derived from an EMBL/GenBank/DDBJ whole genome shotgun (WGS) entry which is preliminary data.</text>
</comment>
<accession>A0ABU6J453</accession>
<name>A0ABU6J453_9BURK</name>
<protein>
    <submittedName>
        <fullName evidence="1">Uncharacterized protein</fullName>
    </submittedName>
</protein>
<sequence length="187" mass="20635">MSGNKNTMYFLDLGFARNSTTRLKALGSGEAARRGRPASATTVQNAESAAAKFIVLCEQEHDISRRAFRQMIVEALSGQQQDAQTTYFMEHAAVFNDWLYGVRTMPTWAKQIVAELMFGMLADKTTKAALKSVVERFLPEVIQEVAGGAAMLQWLVGAHARGVAKRRFQKDSKGAVNFCDKLLTLAI</sequence>
<dbReference type="RefSeq" id="WP_326505052.1">
    <property type="nucleotide sequence ID" value="NZ_JAWIIV010000002.1"/>
</dbReference>